<gene>
    <name evidence="6" type="ORF">HC175_22200</name>
</gene>
<evidence type="ECO:0000256" key="1">
    <source>
        <dbReference type="ARBA" id="ARBA00001913"/>
    </source>
</evidence>
<dbReference type="Pfam" id="PF14508">
    <property type="entry name" value="GH97_N"/>
    <property type="match status" value="1"/>
</dbReference>
<dbReference type="GO" id="GO:0016787">
    <property type="term" value="F:hydrolase activity"/>
    <property type="evidence" value="ECO:0007669"/>
    <property type="project" value="UniProtKB-KW"/>
</dbReference>
<dbReference type="InterPro" id="IPR014718">
    <property type="entry name" value="GH-type_carb-bd"/>
</dbReference>
<evidence type="ECO:0000256" key="3">
    <source>
        <dbReference type="ARBA" id="ARBA00022837"/>
    </source>
</evidence>
<dbReference type="EMBL" id="JAAVJR010001362">
    <property type="protein sequence ID" value="NJW55630.1"/>
    <property type="molecule type" value="Genomic_DNA"/>
</dbReference>
<feature type="signal peptide" evidence="4">
    <location>
        <begin position="1"/>
        <end position="25"/>
    </location>
</feature>
<proteinExistence type="predicted"/>
<dbReference type="Gene3D" id="2.70.98.10">
    <property type="match status" value="1"/>
</dbReference>
<feature type="chain" id="PRO_5046836064" evidence="4">
    <location>
        <begin position="26"/>
        <end position="97"/>
    </location>
</feature>
<evidence type="ECO:0000313" key="7">
    <source>
        <dbReference type="Proteomes" id="UP000703674"/>
    </source>
</evidence>
<comment type="caution">
    <text evidence="6">The sequence shown here is derived from an EMBL/GenBank/DDBJ whole genome shotgun (WGS) entry which is preliminary data.</text>
</comment>
<keyword evidence="7" id="KW-1185">Reference proteome</keyword>
<dbReference type="RefSeq" id="WP_209310202.1">
    <property type="nucleotide sequence ID" value="NZ_JAAVJR010001362.1"/>
</dbReference>
<evidence type="ECO:0000259" key="5">
    <source>
        <dbReference type="Pfam" id="PF14508"/>
    </source>
</evidence>
<dbReference type="Proteomes" id="UP000703674">
    <property type="component" value="Unassembled WGS sequence"/>
</dbReference>
<dbReference type="InterPro" id="IPR052720">
    <property type="entry name" value="Glycosyl_hydrolase_97"/>
</dbReference>
<evidence type="ECO:0000256" key="2">
    <source>
        <dbReference type="ARBA" id="ARBA00011245"/>
    </source>
</evidence>
<keyword evidence="4" id="KW-0732">Signal</keyword>
<comment type="cofactor">
    <cofactor evidence="1">
        <name>Ca(2+)</name>
        <dbReference type="ChEBI" id="CHEBI:29108"/>
    </cofactor>
</comment>
<dbReference type="PANTHER" id="PTHR35803:SF1">
    <property type="entry name" value="GLUCAN 1,4-ALPHA-GLUCOSIDASE SUSB"/>
    <property type="match status" value="1"/>
</dbReference>
<feature type="non-terminal residue" evidence="6">
    <location>
        <position position="97"/>
    </location>
</feature>
<dbReference type="PANTHER" id="PTHR35803">
    <property type="entry name" value="GLUCAN 1,4-ALPHA-GLUCOSIDASE SUSB-RELATED"/>
    <property type="match status" value="1"/>
</dbReference>
<comment type="subunit">
    <text evidence="2">Monomer.</text>
</comment>
<organism evidence="6 7">
    <name type="scientific">Salinimicrobium oceani</name>
    <dbReference type="NCBI Taxonomy" id="2722702"/>
    <lineage>
        <taxon>Bacteria</taxon>
        <taxon>Pseudomonadati</taxon>
        <taxon>Bacteroidota</taxon>
        <taxon>Flavobacteriia</taxon>
        <taxon>Flavobacteriales</taxon>
        <taxon>Flavobacteriaceae</taxon>
        <taxon>Salinimicrobium</taxon>
    </lineage>
</organism>
<dbReference type="InterPro" id="IPR029486">
    <property type="entry name" value="GH97_N"/>
</dbReference>
<reference evidence="6 7" key="1">
    <citation type="submission" date="2020-03" db="EMBL/GenBank/DDBJ databases">
        <title>Salinimicrobium sp. nov, isolated from SCS.</title>
        <authorList>
            <person name="Cao W.R."/>
        </authorList>
    </citation>
    <scope>NUCLEOTIDE SEQUENCE [LARGE SCALE GENOMIC DNA]</scope>
    <source>
        <strain evidence="7">J15B91</strain>
    </source>
</reference>
<accession>A0ABX1D5H0</accession>
<evidence type="ECO:0000256" key="4">
    <source>
        <dbReference type="SAM" id="SignalP"/>
    </source>
</evidence>
<keyword evidence="3" id="KW-0106">Calcium</keyword>
<protein>
    <submittedName>
        <fullName evidence="6">Glycoside hydrolase family 97 protein</fullName>
    </submittedName>
</protein>
<name>A0ABX1D5H0_9FLAO</name>
<keyword evidence="6" id="KW-0378">Hydrolase</keyword>
<evidence type="ECO:0000313" key="6">
    <source>
        <dbReference type="EMBL" id="NJW55630.1"/>
    </source>
</evidence>
<sequence length="97" mass="11197">MKKLKMKNLLLIACLWLTFTAVAVAQKVASPNGEVQMQFELLEDGTPVYSLSYKGQQVIQTSKLGLKLKEDEHSLLNHFEVIEREESDFEETWKPVW</sequence>
<feature type="domain" description="Glycosyl-hydrolase 97 N-terminal" evidence="5">
    <location>
        <begin position="28"/>
        <end position="97"/>
    </location>
</feature>